<keyword evidence="3" id="KW-1185">Reference proteome</keyword>
<name>A0ABS2N0W9_9BACI</name>
<dbReference type="Gene3D" id="3.40.630.30">
    <property type="match status" value="1"/>
</dbReference>
<protein>
    <submittedName>
        <fullName evidence="2">GNAT family N-acyltransferase</fullName>
    </submittedName>
</protein>
<dbReference type="PANTHER" id="PTHR13355:SF11">
    <property type="entry name" value="GLUCOSAMINE 6-PHOSPHATE N-ACETYLTRANSFERASE"/>
    <property type="match status" value="1"/>
</dbReference>
<evidence type="ECO:0000259" key="1">
    <source>
        <dbReference type="PROSITE" id="PS51186"/>
    </source>
</evidence>
<dbReference type="InterPro" id="IPR039143">
    <property type="entry name" value="GNPNAT1-like"/>
</dbReference>
<dbReference type="PANTHER" id="PTHR13355">
    <property type="entry name" value="GLUCOSAMINE 6-PHOSPHATE N-ACETYLTRANSFERASE"/>
    <property type="match status" value="1"/>
</dbReference>
<dbReference type="InterPro" id="IPR016181">
    <property type="entry name" value="Acyl_CoA_acyltransferase"/>
</dbReference>
<evidence type="ECO:0000313" key="2">
    <source>
        <dbReference type="EMBL" id="MBM7571560.1"/>
    </source>
</evidence>
<dbReference type="CDD" id="cd04301">
    <property type="entry name" value="NAT_SF"/>
    <property type="match status" value="1"/>
</dbReference>
<reference evidence="2 3" key="1">
    <citation type="submission" date="2021-01" db="EMBL/GenBank/DDBJ databases">
        <title>Genomic Encyclopedia of Type Strains, Phase IV (KMG-IV): sequencing the most valuable type-strain genomes for metagenomic binning, comparative biology and taxonomic classification.</title>
        <authorList>
            <person name="Goeker M."/>
        </authorList>
    </citation>
    <scope>NUCLEOTIDE SEQUENCE [LARGE SCALE GENOMIC DNA]</scope>
    <source>
        <strain evidence="2 3">DSM 23711</strain>
    </source>
</reference>
<evidence type="ECO:0000313" key="3">
    <source>
        <dbReference type="Proteomes" id="UP001296943"/>
    </source>
</evidence>
<dbReference type="Pfam" id="PF13673">
    <property type="entry name" value="Acetyltransf_10"/>
    <property type="match status" value="1"/>
</dbReference>
<feature type="domain" description="N-acetyltransferase" evidence="1">
    <location>
        <begin position="1"/>
        <end position="141"/>
    </location>
</feature>
<sequence>MDIKVVETEKQKKDAYYVRHTVFVVEQKVPPELEIDDLEKEAIHFVGYENDHPIAASRMRLVDDYGKLERICVLKEYRGKYFGKQIIGKMEHYLKEKGLPKAKLNAQTHAEDFYHSLGYETISDEFMDAGIPHVTMIKKLS</sequence>
<comment type="caution">
    <text evidence="2">The sequence shown here is derived from an EMBL/GenBank/DDBJ whole genome shotgun (WGS) entry which is preliminary data.</text>
</comment>
<accession>A0ABS2N0W9</accession>
<dbReference type="SUPFAM" id="SSF55729">
    <property type="entry name" value="Acyl-CoA N-acyltransferases (Nat)"/>
    <property type="match status" value="1"/>
</dbReference>
<dbReference type="RefSeq" id="WP_204499267.1">
    <property type="nucleotide sequence ID" value="NZ_JAFBDR010000009.1"/>
</dbReference>
<dbReference type="Proteomes" id="UP001296943">
    <property type="component" value="Unassembled WGS sequence"/>
</dbReference>
<gene>
    <name evidence="2" type="ORF">JOC48_002056</name>
</gene>
<organism evidence="2 3">
    <name type="scientific">Aquibacillus albus</name>
    <dbReference type="NCBI Taxonomy" id="1168171"/>
    <lineage>
        <taxon>Bacteria</taxon>
        <taxon>Bacillati</taxon>
        <taxon>Bacillota</taxon>
        <taxon>Bacilli</taxon>
        <taxon>Bacillales</taxon>
        <taxon>Bacillaceae</taxon>
        <taxon>Aquibacillus</taxon>
    </lineage>
</organism>
<dbReference type="EMBL" id="JAFBDR010000009">
    <property type="protein sequence ID" value="MBM7571560.1"/>
    <property type="molecule type" value="Genomic_DNA"/>
</dbReference>
<dbReference type="InterPro" id="IPR000182">
    <property type="entry name" value="GNAT_dom"/>
</dbReference>
<proteinExistence type="predicted"/>
<dbReference type="PROSITE" id="PS51186">
    <property type="entry name" value="GNAT"/>
    <property type="match status" value="1"/>
</dbReference>